<dbReference type="Gene3D" id="3.40.50.620">
    <property type="entry name" value="HUPs"/>
    <property type="match status" value="2"/>
</dbReference>
<dbReference type="Proteomes" id="UP001202961">
    <property type="component" value="Unassembled WGS sequence"/>
</dbReference>
<evidence type="ECO:0000313" key="4">
    <source>
        <dbReference type="Proteomes" id="UP001202961"/>
    </source>
</evidence>
<dbReference type="PANTHER" id="PTHR43010">
    <property type="entry name" value="UNIVERSAL STRESS PROTEIN SLR1230"/>
    <property type="match status" value="1"/>
</dbReference>
<reference evidence="3 4" key="1">
    <citation type="journal article" date="2022" name="Syst. Appl. Microbiol.">
        <title>Rhodopirellula aestuarii sp. nov., a novel member of the genus Rhodopirellula isolated from brackish sediments collected in the Tagus River estuary, Portugal.</title>
        <authorList>
            <person name="Vitorino I.R."/>
            <person name="Klimek D."/>
            <person name="Calusinska M."/>
            <person name="Lobo-da-Cunha A."/>
            <person name="Vasconcelos V."/>
            <person name="Lage O.M."/>
        </authorList>
    </citation>
    <scope>NUCLEOTIDE SEQUENCE [LARGE SCALE GENOMIC DNA]</scope>
    <source>
        <strain evidence="3 4">ICT_H3.1</strain>
    </source>
</reference>
<name>A0ABT0U4V0_9BACT</name>
<gene>
    <name evidence="3" type="ORF">NB063_15230</name>
</gene>
<protein>
    <submittedName>
        <fullName evidence="3">Universal stress protein</fullName>
    </submittedName>
</protein>
<dbReference type="CDD" id="cd00293">
    <property type="entry name" value="USP-like"/>
    <property type="match status" value="1"/>
</dbReference>
<comment type="caution">
    <text evidence="3">The sequence shown here is derived from an EMBL/GenBank/DDBJ whole genome shotgun (WGS) entry which is preliminary data.</text>
</comment>
<dbReference type="InterPro" id="IPR014729">
    <property type="entry name" value="Rossmann-like_a/b/a_fold"/>
</dbReference>
<organism evidence="3 4">
    <name type="scientific">Aporhodopirellula aestuarii</name>
    <dbReference type="NCBI Taxonomy" id="2950107"/>
    <lineage>
        <taxon>Bacteria</taxon>
        <taxon>Pseudomonadati</taxon>
        <taxon>Planctomycetota</taxon>
        <taxon>Planctomycetia</taxon>
        <taxon>Pirellulales</taxon>
        <taxon>Pirellulaceae</taxon>
        <taxon>Aporhodopirellula</taxon>
    </lineage>
</organism>
<keyword evidence="4" id="KW-1185">Reference proteome</keyword>
<dbReference type="RefSeq" id="WP_250929584.1">
    <property type="nucleotide sequence ID" value="NZ_JAMQBK010000039.1"/>
</dbReference>
<dbReference type="EMBL" id="JAMQBK010000039">
    <property type="protein sequence ID" value="MCM2371956.1"/>
    <property type="molecule type" value="Genomic_DNA"/>
</dbReference>
<comment type="similarity">
    <text evidence="1">Belongs to the universal stress protein A family.</text>
</comment>
<dbReference type="Pfam" id="PF00582">
    <property type="entry name" value="Usp"/>
    <property type="match status" value="2"/>
</dbReference>
<evidence type="ECO:0000256" key="1">
    <source>
        <dbReference type="ARBA" id="ARBA00008791"/>
    </source>
</evidence>
<dbReference type="PANTHER" id="PTHR43010:SF1">
    <property type="entry name" value="USPA DOMAIN-CONTAINING PROTEIN"/>
    <property type="match status" value="1"/>
</dbReference>
<dbReference type="InterPro" id="IPR051688">
    <property type="entry name" value="USP_A"/>
</dbReference>
<proteinExistence type="inferred from homology"/>
<dbReference type="PRINTS" id="PR01438">
    <property type="entry name" value="UNVRSLSTRESS"/>
</dbReference>
<dbReference type="InterPro" id="IPR006016">
    <property type="entry name" value="UspA"/>
</dbReference>
<evidence type="ECO:0000313" key="3">
    <source>
        <dbReference type="EMBL" id="MCM2371956.1"/>
    </source>
</evidence>
<evidence type="ECO:0000259" key="2">
    <source>
        <dbReference type="Pfam" id="PF00582"/>
    </source>
</evidence>
<accession>A0ABT0U4V0</accession>
<sequence>MKVLLAVDGSVHALHACKYLTAFPLPHPLQVEILTVVNPPEVVLSAQSELWYPQFIEHQEEIARQATTASQRAIQGMDAEVTTHQMMGHIGHCIVERARDEKFDLVVVAAKGHSAFERVLLGSVSDYVSTHATCSVLVVRQEVPEGDKPVDQSLPPRLRRGMIAVDERGVSDAMMGQLCRFAWTKELQLTTVTASVKLEVFREDILATTMEEGARRRAEARRCADAAAARLNTCGANASGASIEVEHVGYGLVQYADEIKSDLVVVGDSGRGLISRMLLGSTSRYVLHHVHCSVLVVRKGRESAT</sequence>
<feature type="domain" description="UspA" evidence="2">
    <location>
        <begin position="2"/>
        <end position="140"/>
    </location>
</feature>
<dbReference type="SUPFAM" id="SSF52402">
    <property type="entry name" value="Adenine nucleotide alpha hydrolases-like"/>
    <property type="match status" value="2"/>
</dbReference>
<feature type="domain" description="UspA" evidence="2">
    <location>
        <begin position="162"/>
        <end position="298"/>
    </location>
</feature>
<dbReference type="InterPro" id="IPR006015">
    <property type="entry name" value="Universal_stress_UspA"/>
</dbReference>